<gene>
    <name evidence="1" type="ORF">CRG98_020121</name>
</gene>
<sequence length="139" mass="15682">MRSSAAHEWKLQSNPIDLLGSPYRRSIDYLVLTSGSSRNLLAHRPPWTMTRHLRGRLSSRLLLQVRLHNHAHAGRTKVAFLSWLRHRLTFIQSSRTPTYSSSRKPSCWLGLRTSGIEALRTSPVRTVGGSPPHDLGTVP</sequence>
<evidence type="ECO:0000313" key="2">
    <source>
        <dbReference type="Proteomes" id="UP000233551"/>
    </source>
</evidence>
<protein>
    <submittedName>
        <fullName evidence="1">Uncharacterized protein</fullName>
    </submittedName>
</protein>
<reference evidence="1 2" key="1">
    <citation type="submission" date="2017-11" db="EMBL/GenBank/DDBJ databases">
        <title>De-novo sequencing of pomegranate (Punica granatum L.) genome.</title>
        <authorList>
            <person name="Akparov Z."/>
            <person name="Amiraslanov A."/>
            <person name="Hajiyeva S."/>
            <person name="Abbasov M."/>
            <person name="Kaur K."/>
            <person name="Hamwieh A."/>
            <person name="Solovyev V."/>
            <person name="Salamov A."/>
            <person name="Braich B."/>
            <person name="Kosarev P."/>
            <person name="Mahmoud A."/>
            <person name="Hajiyev E."/>
            <person name="Babayeva S."/>
            <person name="Izzatullayeva V."/>
            <person name="Mammadov A."/>
            <person name="Mammadov A."/>
            <person name="Sharifova S."/>
            <person name="Ojaghi J."/>
            <person name="Eynullazada K."/>
            <person name="Bayramov B."/>
            <person name="Abdulazimova A."/>
            <person name="Shahmuradov I."/>
        </authorList>
    </citation>
    <scope>NUCLEOTIDE SEQUENCE [LARGE SCALE GENOMIC DNA]</scope>
    <source>
        <strain evidence="2">cv. AG2017</strain>
        <tissue evidence="1">Leaf</tissue>
    </source>
</reference>
<name>A0A2I0JUB3_PUNGR</name>
<keyword evidence="2" id="KW-1185">Reference proteome</keyword>
<dbReference type="Proteomes" id="UP000233551">
    <property type="component" value="Unassembled WGS sequence"/>
</dbReference>
<accession>A0A2I0JUB3</accession>
<evidence type="ECO:0000313" key="1">
    <source>
        <dbReference type="EMBL" id="PKI59490.1"/>
    </source>
</evidence>
<organism evidence="1 2">
    <name type="scientific">Punica granatum</name>
    <name type="common">Pomegranate</name>
    <dbReference type="NCBI Taxonomy" id="22663"/>
    <lineage>
        <taxon>Eukaryota</taxon>
        <taxon>Viridiplantae</taxon>
        <taxon>Streptophyta</taxon>
        <taxon>Embryophyta</taxon>
        <taxon>Tracheophyta</taxon>
        <taxon>Spermatophyta</taxon>
        <taxon>Magnoliopsida</taxon>
        <taxon>eudicotyledons</taxon>
        <taxon>Gunneridae</taxon>
        <taxon>Pentapetalae</taxon>
        <taxon>rosids</taxon>
        <taxon>malvids</taxon>
        <taxon>Myrtales</taxon>
        <taxon>Lythraceae</taxon>
        <taxon>Punica</taxon>
    </lineage>
</organism>
<dbReference type="AlphaFoldDB" id="A0A2I0JUB3"/>
<dbReference type="EMBL" id="PGOL01001269">
    <property type="protein sequence ID" value="PKI59490.1"/>
    <property type="molecule type" value="Genomic_DNA"/>
</dbReference>
<proteinExistence type="predicted"/>
<comment type="caution">
    <text evidence="1">The sequence shown here is derived from an EMBL/GenBank/DDBJ whole genome shotgun (WGS) entry which is preliminary data.</text>
</comment>